<dbReference type="PANTHER" id="PTHR21666">
    <property type="entry name" value="PEPTIDASE-RELATED"/>
    <property type="match status" value="1"/>
</dbReference>
<name>A0ABR9R5B1_9FIRM</name>
<evidence type="ECO:0000313" key="2">
    <source>
        <dbReference type="EMBL" id="MBE5038293.1"/>
    </source>
</evidence>
<dbReference type="SUPFAM" id="SSF51261">
    <property type="entry name" value="Duplicated hybrid motif"/>
    <property type="match status" value="1"/>
</dbReference>
<organism evidence="2 3">
    <name type="scientific">Gemmiger gallinarum</name>
    <dbReference type="NCBI Taxonomy" id="2779354"/>
    <lineage>
        <taxon>Bacteria</taxon>
        <taxon>Bacillati</taxon>
        <taxon>Bacillota</taxon>
        <taxon>Clostridia</taxon>
        <taxon>Eubacteriales</taxon>
        <taxon>Gemmiger</taxon>
    </lineage>
</organism>
<dbReference type="CDD" id="cd12797">
    <property type="entry name" value="M23_peptidase"/>
    <property type="match status" value="1"/>
</dbReference>
<dbReference type="PANTHER" id="PTHR21666:SF270">
    <property type="entry name" value="MUREIN HYDROLASE ACTIVATOR ENVC"/>
    <property type="match status" value="1"/>
</dbReference>
<dbReference type="InterPro" id="IPR016047">
    <property type="entry name" value="M23ase_b-sheet_dom"/>
</dbReference>
<dbReference type="Pfam" id="PF01551">
    <property type="entry name" value="Peptidase_M23"/>
    <property type="match status" value="1"/>
</dbReference>
<dbReference type="RefSeq" id="WP_193502351.1">
    <property type="nucleotide sequence ID" value="NZ_JADCKC010000003.1"/>
</dbReference>
<dbReference type="EMBL" id="JADCKC010000003">
    <property type="protein sequence ID" value="MBE5038293.1"/>
    <property type="molecule type" value="Genomic_DNA"/>
</dbReference>
<gene>
    <name evidence="2" type="ORF">INF35_10895</name>
</gene>
<dbReference type="InterPro" id="IPR011055">
    <property type="entry name" value="Dup_hybrid_motif"/>
</dbReference>
<sequence>MKRLLLWLLMVVLFVALLLGGTVGAFYYMTGQDDLPEESASFGGVTLENAGYDWKVPIFGGVVYRSFYSPATLSEQKLGDFGDTRPELVLPSWVSQADLTLTGPDGTTAFQGTAQDYADFVYTANGEYTLSLTLRQLSEEKPAKPLGWYLYQANFTVNFEPEVTLSAERATQGDVVAILLTGILSGDTPTAETDLGSVWFRPVTGGWMGYIPVTYNAEGGKHDITVRCGETELTVTLTVGAAQYGNVVSEASEPVSADASEKYRNAIWPLYESSEEGKLWSGAFQAPSEGGVAVNYGTIYIVDGTRDGQSTGLTYAAPNGSDVFSPQAGKVVYAGTLEVSGGTVVIDHGCGVKSYLFGLGEVTVQQGQTVAKGDVVGKATDQHDLIYEVRIGNKSVDPSKILSGKSGLQYKENL</sequence>
<accession>A0ABR9R5B1</accession>
<keyword evidence="3" id="KW-1185">Reference proteome</keyword>
<comment type="caution">
    <text evidence="2">The sequence shown here is derived from an EMBL/GenBank/DDBJ whole genome shotgun (WGS) entry which is preliminary data.</text>
</comment>
<dbReference type="Gene3D" id="2.70.70.10">
    <property type="entry name" value="Glucose Permease (Domain IIA)"/>
    <property type="match status" value="1"/>
</dbReference>
<feature type="domain" description="M23ase beta-sheet core" evidence="1">
    <location>
        <begin position="310"/>
        <end position="398"/>
    </location>
</feature>
<evidence type="ECO:0000259" key="1">
    <source>
        <dbReference type="Pfam" id="PF01551"/>
    </source>
</evidence>
<dbReference type="Proteomes" id="UP000768567">
    <property type="component" value="Unassembled WGS sequence"/>
</dbReference>
<protein>
    <submittedName>
        <fullName evidence="2">M23 family metallopeptidase</fullName>
    </submittedName>
</protein>
<proteinExistence type="predicted"/>
<reference evidence="2 3" key="1">
    <citation type="submission" date="2020-10" db="EMBL/GenBank/DDBJ databases">
        <title>ChiBAC.</title>
        <authorList>
            <person name="Zenner C."/>
            <person name="Hitch T.C.A."/>
            <person name="Clavel T."/>
        </authorList>
    </citation>
    <scope>NUCLEOTIDE SEQUENCE [LARGE SCALE GENOMIC DNA]</scope>
    <source>
        <strain evidence="2 3">DSM 109015</strain>
    </source>
</reference>
<dbReference type="InterPro" id="IPR050570">
    <property type="entry name" value="Cell_wall_metabolism_enzyme"/>
</dbReference>
<evidence type="ECO:0000313" key="3">
    <source>
        <dbReference type="Proteomes" id="UP000768567"/>
    </source>
</evidence>